<evidence type="ECO:0000313" key="2">
    <source>
        <dbReference type="Proteomes" id="UP000005289"/>
    </source>
</evidence>
<reference evidence="1 2" key="1">
    <citation type="submission" date="2013-12" db="EMBL/GenBank/DDBJ databases">
        <authorList>
            <consortium name="DOE Joint Genome Institute"/>
            <person name="Muyzer G."/>
            <person name="Huntemann M."/>
            <person name="Han J."/>
            <person name="Chen A."/>
            <person name="Kyrpides N."/>
            <person name="Mavromatis K."/>
            <person name="Markowitz V."/>
            <person name="Palaniappan K."/>
            <person name="Ivanova N."/>
            <person name="Schaumberg A."/>
            <person name="Pati A."/>
            <person name="Liolios K."/>
            <person name="Nordberg H.P."/>
            <person name="Cantor M.N."/>
            <person name="Hua S.X."/>
            <person name="Woyke T."/>
        </authorList>
    </citation>
    <scope>NUCLEOTIDE SEQUENCE [LARGE SCALE GENOMIC DNA]</scope>
    <source>
        <strain evidence="1 2">ARh 1</strain>
    </source>
</reference>
<dbReference type="HOGENOM" id="CLU_2496918_0_0_6"/>
<dbReference type="Proteomes" id="UP000005289">
    <property type="component" value="Chromosome"/>
</dbReference>
<dbReference type="OrthoDB" id="1704979at2"/>
<evidence type="ECO:0008006" key="3">
    <source>
        <dbReference type="Google" id="ProtNLM"/>
    </source>
</evidence>
<dbReference type="RefSeq" id="WP_006748200.1">
    <property type="nucleotide sequence ID" value="NZ_CP007029.1"/>
</dbReference>
<dbReference type="KEGG" id="tti:THITH_10560"/>
<sequence length="86" mass="9462">MSGRYGSYDPIVKFGNRVTPDTAVEIPPALRRTRNELGMDYGRFDYVMHDGNPVLLDVNKTMGGGAPLRGYRQALAELAAGIEDFV</sequence>
<protein>
    <recommendedName>
        <fullName evidence="3">ATP-grasp domain-containing protein</fullName>
    </recommendedName>
</protein>
<proteinExistence type="predicted"/>
<evidence type="ECO:0000313" key="1">
    <source>
        <dbReference type="EMBL" id="AHF00153.1"/>
    </source>
</evidence>
<keyword evidence="2" id="KW-1185">Reference proteome</keyword>
<dbReference type="AlphaFoldDB" id="W0DSC0"/>
<dbReference type="EMBL" id="CP007029">
    <property type="protein sequence ID" value="AHF00153.1"/>
    <property type="molecule type" value="Genomic_DNA"/>
</dbReference>
<dbReference type="STRING" id="713585.THITH_10560"/>
<accession>W0DSC0</accession>
<gene>
    <name evidence="1" type="ORF">THITH_10560</name>
</gene>
<name>W0DSC0_9GAMM</name>
<organism evidence="1 2">
    <name type="scientific">Thioalkalivibrio paradoxus ARh 1</name>
    <dbReference type="NCBI Taxonomy" id="713585"/>
    <lineage>
        <taxon>Bacteria</taxon>
        <taxon>Pseudomonadati</taxon>
        <taxon>Pseudomonadota</taxon>
        <taxon>Gammaproteobacteria</taxon>
        <taxon>Chromatiales</taxon>
        <taxon>Ectothiorhodospiraceae</taxon>
        <taxon>Thioalkalivibrio</taxon>
    </lineage>
</organism>